<gene>
    <name evidence="6" type="ORF">E0H75_23285</name>
</gene>
<dbReference type="PROSITE" id="PS51462">
    <property type="entry name" value="NUDIX"/>
    <property type="match status" value="1"/>
</dbReference>
<dbReference type="AlphaFoldDB" id="A0A4R0JKQ7"/>
<dbReference type="SUPFAM" id="SSF55811">
    <property type="entry name" value="Nudix"/>
    <property type="match status" value="1"/>
</dbReference>
<dbReference type="InterPro" id="IPR000086">
    <property type="entry name" value="NUDIX_hydrolase_dom"/>
</dbReference>
<dbReference type="OrthoDB" id="9804442at2"/>
<comment type="cofactor">
    <cofactor evidence="1">
        <name>Mg(2+)</name>
        <dbReference type="ChEBI" id="CHEBI:18420"/>
    </cofactor>
</comment>
<evidence type="ECO:0000256" key="4">
    <source>
        <dbReference type="RuleBase" id="RU003476"/>
    </source>
</evidence>
<dbReference type="InterPro" id="IPR020084">
    <property type="entry name" value="NUDIX_hydrolase_CS"/>
</dbReference>
<proteinExistence type="inferred from homology"/>
<dbReference type="InterPro" id="IPR015797">
    <property type="entry name" value="NUDIX_hydrolase-like_dom_sf"/>
</dbReference>
<evidence type="ECO:0000256" key="1">
    <source>
        <dbReference type="ARBA" id="ARBA00001946"/>
    </source>
</evidence>
<evidence type="ECO:0000313" key="6">
    <source>
        <dbReference type="EMBL" id="TCC47681.1"/>
    </source>
</evidence>
<reference evidence="6 7" key="1">
    <citation type="submission" date="2019-02" db="EMBL/GenBank/DDBJ databases">
        <title>Kribbella capetownensis sp. nov. and Kribbella speibonae sp. nov., isolated from soil.</title>
        <authorList>
            <person name="Curtis S.M."/>
            <person name="Norton I."/>
            <person name="Everest G.J."/>
            <person name="Meyers P.R."/>
        </authorList>
    </citation>
    <scope>NUCLEOTIDE SEQUENCE [LARGE SCALE GENOMIC DNA]</scope>
    <source>
        <strain evidence="6 7">YM53</strain>
    </source>
</reference>
<comment type="caution">
    <text evidence="6">The sequence shown here is derived from an EMBL/GenBank/DDBJ whole genome shotgun (WGS) entry which is preliminary data.</text>
</comment>
<dbReference type="Pfam" id="PF00293">
    <property type="entry name" value="NUDIX"/>
    <property type="match status" value="1"/>
</dbReference>
<evidence type="ECO:0000256" key="2">
    <source>
        <dbReference type="ARBA" id="ARBA00005582"/>
    </source>
</evidence>
<dbReference type="EMBL" id="SJKD01000005">
    <property type="protein sequence ID" value="TCC47681.1"/>
    <property type="molecule type" value="Genomic_DNA"/>
</dbReference>
<keyword evidence="3 4" id="KW-0378">Hydrolase</keyword>
<evidence type="ECO:0000313" key="7">
    <source>
        <dbReference type="Proteomes" id="UP000293342"/>
    </source>
</evidence>
<evidence type="ECO:0000256" key="3">
    <source>
        <dbReference type="ARBA" id="ARBA00022801"/>
    </source>
</evidence>
<accession>A0A4R0JKQ7</accession>
<protein>
    <submittedName>
        <fullName evidence="6">NUDIX domain-containing protein</fullName>
    </submittedName>
</protein>
<keyword evidence="7" id="KW-1185">Reference proteome</keyword>
<comment type="similarity">
    <text evidence="2 4">Belongs to the Nudix hydrolase family.</text>
</comment>
<organism evidence="6 7">
    <name type="scientific">Kribbella capetownensis</name>
    <dbReference type="NCBI Taxonomy" id="1572659"/>
    <lineage>
        <taxon>Bacteria</taxon>
        <taxon>Bacillati</taxon>
        <taxon>Actinomycetota</taxon>
        <taxon>Actinomycetes</taxon>
        <taxon>Propionibacteriales</taxon>
        <taxon>Kribbellaceae</taxon>
        <taxon>Kribbella</taxon>
    </lineage>
</organism>
<dbReference type="InterPro" id="IPR020476">
    <property type="entry name" value="Nudix_hydrolase"/>
</dbReference>
<dbReference type="RefSeq" id="WP_131515749.1">
    <property type="nucleotide sequence ID" value="NZ_SJKD01000005.1"/>
</dbReference>
<dbReference type="GO" id="GO:0016787">
    <property type="term" value="F:hydrolase activity"/>
    <property type="evidence" value="ECO:0007669"/>
    <property type="project" value="UniProtKB-KW"/>
</dbReference>
<dbReference type="Gene3D" id="3.90.79.10">
    <property type="entry name" value="Nucleoside Triphosphate Pyrophosphohydrolase"/>
    <property type="match status" value="1"/>
</dbReference>
<dbReference type="PROSITE" id="PS00893">
    <property type="entry name" value="NUDIX_BOX"/>
    <property type="match status" value="1"/>
</dbReference>
<evidence type="ECO:0000259" key="5">
    <source>
        <dbReference type="PROSITE" id="PS51462"/>
    </source>
</evidence>
<dbReference type="PANTHER" id="PTHR43046:SF2">
    <property type="entry name" value="8-OXO-DGTP DIPHOSPHATASE-RELATED"/>
    <property type="match status" value="1"/>
</dbReference>
<dbReference type="PRINTS" id="PR00502">
    <property type="entry name" value="NUDIXFAMILY"/>
</dbReference>
<feature type="domain" description="Nudix hydrolase" evidence="5">
    <location>
        <begin position="1"/>
        <end position="151"/>
    </location>
</feature>
<dbReference type="PANTHER" id="PTHR43046">
    <property type="entry name" value="GDP-MANNOSE MANNOSYL HYDROLASE"/>
    <property type="match status" value="1"/>
</dbReference>
<dbReference type="Proteomes" id="UP000293342">
    <property type="component" value="Unassembled WGS sequence"/>
</dbReference>
<name>A0A4R0JKQ7_9ACTN</name>
<sequence>MAIPRAAAVVMDAGKVLVIKRYLRHERADECVMCEAFSASGPRCEGHEYAVLPGGHVEAGETPDEAALRELWEETTLTATIERLLWTGTHNGRPAYYFLMENVKGVAELSGDEAAEHSERNSFELRWTSPEQLGELGMHPADVQVRLTELLA</sequence>